<protein>
    <submittedName>
        <fullName evidence="1">Uncharacterized protein</fullName>
    </submittedName>
</protein>
<reference evidence="1" key="1">
    <citation type="submission" date="2020-04" db="EMBL/GenBank/DDBJ databases">
        <authorList>
            <person name="Chiriac C."/>
            <person name="Salcher M."/>
            <person name="Ghai R."/>
            <person name="Kavagutti S V."/>
        </authorList>
    </citation>
    <scope>NUCLEOTIDE SEQUENCE</scope>
</reference>
<proteinExistence type="predicted"/>
<accession>A0A6J5LYI9</accession>
<dbReference type="EMBL" id="LR796341">
    <property type="protein sequence ID" value="CAB4138137.1"/>
    <property type="molecule type" value="Genomic_DNA"/>
</dbReference>
<gene>
    <name evidence="1" type="ORF">UFOVP328_330</name>
</gene>
<evidence type="ECO:0000313" key="1">
    <source>
        <dbReference type="EMBL" id="CAB4138137.1"/>
    </source>
</evidence>
<organism evidence="1">
    <name type="scientific">uncultured Caudovirales phage</name>
    <dbReference type="NCBI Taxonomy" id="2100421"/>
    <lineage>
        <taxon>Viruses</taxon>
        <taxon>Duplodnaviria</taxon>
        <taxon>Heunggongvirae</taxon>
        <taxon>Uroviricota</taxon>
        <taxon>Caudoviricetes</taxon>
        <taxon>Peduoviridae</taxon>
        <taxon>Maltschvirus</taxon>
        <taxon>Maltschvirus maltsch</taxon>
    </lineage>
</organism>
<sequence>MQIHELTQLNEAGILQGIKSAATSAKSAVKGFQQATQDRKSQLAVQNVSDRAVKAWNMYTKQLKAANPDPVRYAQLYKQALMAFVQKNLLKGQPIANAINRQEITQLVDAISDQADNPTAVTNLFSKLIQQAATSTDDTGAVASQSQVKVINPDPAVLQFRTKTYIINDQGQWADQATGAVADQSFQAYLDQELEKAVPTAQAQLKPKSAPGNNIDAVLQQLGIDTAKITQLQNAIKADPAMADQLKKTLGL</sequence>
<name>A0A6J5LYI9_9CAUD</name>